<gene>
    <name evidence="1" type="ORF">ERS008555_02714</name>
</gene>
<dbReference type="RefSeq" id="WP_156198755.1">
    <property type="nucleotide sequence ID" value="NZ_CTKE01000013.1"/>
</dbReference>
<accession>A0A0U1HUP8</accession>
<evidence type="ECO:0000313" key="2">
    <source>
        <dbReference type="Proteomes" id="UP000042054"/>
    </source>
</evidence>
<protein>
    <submittedName>
        <fullName evidence="1">Uncharacterized protein</fullName>
    </submittedName>
</protein>
<dbReference type="Proteomes" id="UP000042054">
    <property type="component" value="Unassembled WGS sequence"/>
</dbReference>
<dbReference type="AlphaFoldDB" id="A0A0U1HUP8"/>
<proteinExistence type="predicted"/>
<dbReference type="EMBL" id="CTKE01000013">
    <property type="protein sequence ID" value="CQI92622.1"/>
    <property type="molecule type" value="Genomic_DNA"/>
</dbReference>
<sequence>MKENKENKENKEIIVAARLTENQSFLLDKMVSDGLVKNKSAAIQYLINKAIILGQ</sequence>
<organism evidence="1 2">
    <name type="scientific">Yersinia rohdei</name>
    <dbReference type="NCBI Taxonomy" id="29485"/>
    <lineage>
        <taxon>Bacteria</taxon>
        <taxon>Pseudomonadati</taxon>
        <taxon>Pseudomonadota</taxon>
        <taxon>Gammaproteobacteria</taxon>
        <taxon>Enterobacterales</taxon>
        <taxon>Yersiniaceae</taxon>
        <taxon>Yersinia</taxon>
    </lineage>
</organism>
<name>A0A0U1HUP8_YERRO</name>
<reference evidence="1 2" key="1">
    <citation type="submission" date="2015-03" db="EMBL/GenBank/DDBJ databases">
        <authorList>
            <person name="Murphy D."/>
        </authorList>
    </citation>
    <scope>NUCLEOTIDE SEQUENCE [LARGE SCALE GENOMIC DNA]</scope>
    <source>
        <strain evidence="1 2">68/02</strain>
    </source>
</reference>
<evidence type="ECO:0000313" key="1">
    <source>
        <dbReference type="EMBL" id="CQI92622.1"/>
    </source>
</evidence>